<gene>
    <name evidence="2" type="primary">ORF200220</name>
</gene>
<proteinExistence type="predicted"/>
<evidence type="ECO:0000256" key="1">
    <source>
        <dbReference type="SAM" id="MobiDB-lite"/>
    </source>
</evidence>
<accession>A0A0B7BN03</accession>
<evidence type="ECO:0000313" key="2">
    <source>
        <dbReference type="EMBL" id="CEK94328.1"/>
    </source>
</evidence>
<dbReference type="AlphaFoldDB" id="A0A0B7BN03"/>
<protein>
    <submittedName>
        <fullName evidence="2">Uncharacterized protein</fullName>
    </submittedName>
</protein>
<reference evidence="2" key="1">
    <citation type="submission" date="2014-12" db="EMBL/GenBank/DDBJ databases">
        <title>Insight into the proteome of Arion vulgaris.</title>
        <authorList>
            <person name="Aradska J."/>
            <person name="Bulat T."/>
            <person name="Smidak R."/>
            <person name="Sarate P."/>
            <person name="Gangsoo J."/>
            <person name="Sialana F."/>
            <person name="Bilban M."/>
            <person name="Lubec G."/>
        </authorList>
    </citation>
    <scope>NUCLEOTIDE SEQUENCE</scope>
    <source>
        <tissue evidence="2">Skin</tissue>
    </source>
</reference>
<dbReference type="EMBL" id="HACG01047463">
    <property type="protein sequence ID" value="CEK94328.1"/>
    <property type="molecule type" value="Transcribed_RNA"/>
</dbReference>
<sequence length="154" mass="17957">MDYKSAHGKDNSGYQGEETALPIVSNDNELKKETLSDGQLNYIKDINIELNKTSTFDETEHYPNGNVDDHNNDQDLVLQKKEFDLQNANCYSRGIMFVQRSIIDFYNTHNGSICYQRHCDSYCHNCACGFEQSRKHIVYCWLGCFYRNMCSYFI</sequence>
<feature type="region of interest" description="Disordered" evidence="1">
    <location>
        <begin position="1"/>
        <end position="21"/>
    </location>
</feature>
<name>A0A0B7BN03_9EUPU</name>
<organism evidence="2">
    <name type="scientific">Arion vulgaris</name>
    <dbReference type="NCBI Taxonomy" id="1028688"/>
    <lineage>
        <taxon>Eukaryota</taxon>
        <taxon>Metazoa</taxon>
        <taxon>Spiralia</taxon>
        <taxon>Lophotrochozoa</taxon>
        <taxon>Mollusca</taxon>
        <taxon>Gastropoda</taxon>
        <taxon>Heterobranchia</taxon>
        <taxon>Euthyneura</taxon>
        <taxon>Panpulmonata</taxon>
        <taxon>Eupulmonata</taxon>
        <taxon>Stylommatophora</taxon>
        <taxon>Helicina</taxon>
        <taxon>Arionoidea</taxon>
        <taxon>Arionidae</taxon>
        <taxon>Arion</taxon>
    </lineage>
</organism>
<feature type="compositionally biased region" description="Basic and acidic residues" evidence="1">
    <location>
        <begin position="1"/>
        <end position="10"/>
    </location>
</feature>